<organism evidence="2 3">
    <name type="scientific">Lentinula detonsa</name>
    <dbReference type="NCBI Taxonomy" id="2804962"/>
    <lineage>
        <taxon>Eukaryota</taxon>
        <taxon>Fungi</taxon>
        <taxon>Dikarya</taxon>
        <taxon>Basidiomycota</taxon>
        <taxon>Agaricomycotina</taxon>
        <taxon>Agaricomycetes</taxon>
        <taxon>Agaricomycetidae</taxon>
        <taxon>Agaricales</taxon>
        <taxon>Marasmiineae</taxon>
        <taxon>Omphalotaceae</taxon>
        <taxon>Lentinula</taxon>
    </lineage>
</organism>
<reference evidence="2 3" key="1">
    <citation type="journal article" date="2023" name="Proc. Natl. Acad. Sci. U.S.A.">
        <title>A global phylogenomic analysis of the shiitake genus Lentinula.</title>
        <authorList>
            <person name="Sierra-Patev S."/>
            <person name="Min B."/>
            <person name="Naranjo-Ortiz M."/>
            <person name="Looney B."/>
            <person name="Konkel Z."/>
            <person name="Slot J.C."/>
            <person name="Sakamoto Y."/>
            <person name="Steenwyk J.L."/>
            <person name="Rokas A."/>
            <person name="Carro J."/>
            <person name="Camarero S."/>
            <person name="Ferreira P."/>
            <person name="Molpeceres G."/>
            <person name="Ruiz-Duenas F.J."/>
            <person name="Serrano A."/>
            <person name="Henrissat B."/>
            <person name="Drula E."/>
            <person name="Hughes K.W."/>
            <person name="Mata J.L."/>
            <person name="Ishikawa N.K."/>
            <person name="Vargas-Isla R."/>
            <person name="Ushijima S."/>
            <person name="Smith C.A."/>
            <person name="Donoghue J."/>
            <person name="Ahrendt S."/>
            <person name="Andreopoulos W."/>
            <person name="He G."/>
            <person name="LaButti K."/>
            <person name="Lipzen A."/>
            <person name="Ng V."/>
            <person name="Riley R."/>
            <person name="Sandor L."/>
            <person name="Barry K."/>
            <person name="Martinez A.T."/>
            <person name="Xiao Y."/>
            <person name="Gibbons J.G."/>
            <person name="Terashima K."/>
            <person name="Grigoriev I.V."/>
            <person name="Hibbett D."/>
        </authorList>
    </citation>
    <scope>NUCLEOTIDE SEQUENCE [LARGE SCALE GENOMIC DNA]</scope>
    <source>
        <strain evidence="2 3">TFB7810</strain>
    </source>
</reference>
<dbReference type="SUPFAM" id="SSF81383">
    <property type="entry name" value="F-box domain"/>
    <property type="match status" value="1"/>
</dbReference>
<gene>
    <name evidence="2" type="ORF">DFH05DRAFT_202624</name>
</gene>
<proteinExistence type="predicted"/>
<evidence type="ECO:0000313" key="2">
    <source>
        <dbReference type="EMBL" id="KAJ3742319.1"/>
    </source>
</evidence>
<evidence type="ECO:0000313" key="3">
    <source>
        <dbReference type="Proteomes" id="UP001142393"/>
    </source>
</evidence>
<evidence type="ECO:0000259" key="1">
    <source>
        <dbReference type="Pfam" id="PF12937"/>
    </source>
</evidence>
<keyword evidence="3" id="KW-1185">Reference proteome</keyword>
<dbReference type="Proteomes" id="UP001142393">
    <property type="component" value="Unassembled WGS sequence"/>
</dbReference>
<dbReference type="InterPro" id="IPR036047">
    <property type="entry name" value="F-box-like_dom_sf"/>
</dbReference>
<feature type="domain" description="F-box" evidence="1">
    <location>
        <begin position="1"/>
        <end position="46"/>
    </location>
</feature>
<dbReference type="InterPro" id="IPR001810">
    <property type="entry name" value="F-box_dom"/>
</dbReference>
<accession>A0A9W8NWK1</accession>
<dbReference type="EMBL" id="JANVFU010000010">
    <property type="protein sequence ID" value="KAJ3742319.1"/>
    <property type="molecule type" value="Genomic_DNA"/>
</dbReference>
<comment type="caution">
    <text evidence="2">The sequence shown here is derived from an EMBL/GenBank/DDBJ whole genome shotgun (WGS) entry which is preliminary data.</text>
</comment>
<dbReference type="Pfam" id="PF12937">
    <property type="entry name" value="F-box-like"/>
    <property type="match status" value="1"/>
</dbReference>
<protein>
    <recommendedName>
        <fullName evidence="1">F-box domain-containing protein</fullName>
    </recommendedName>
</protein>
<sequence>MSNLPQELIDRIIDELSNLIEDLRNLSLVCRPWLRRARYHLFRSITLGPRDLKEIREHYAYVKQKASRRGWDPDDRLSFEEEKLLRSPLAEIHSLHSYSYLPSQTRYPSSGAYAYYLQSG</sequence>
<dbReference type="AlphaFoldDB" id="A0A9W8NWK1"/>
<name>A0A9W8NWK1_9AGAR</name>